<name>A0A5P1EJ43_ASPOF</name>
<dbReference type="AlphaFoldDB" id="A0A5P1EJ43"/>
<accession>A0A5P1EJ43</accession>
<dbReference type="OMA" id="EWGETKG"/>
<reference evidence="4" key="1">
    <citation type="journal article" date="2017" name="Nat. Commun.">
        <title>The asparagus genome sheds light on the origin and evolution of a young Y chromosome.</title>
        <authorList>
            <person name="Harkess A."/>
            <person name="Zhou J."/>
            <person name="Xu C."/>
            <person name="Bowers J.E."/>
            <person name="Van der Hulst R."/>
            <person name="Ayyampalayam S."/>
            <person name="Mercati F."/>
            <person name="Riccardi P."/>
            <person name="McKain M.R."/>
            <person name="Kakrana A."/>
            <person name="Tang H."/>
            <person name="Ray J."/>
            <person name="Groenendijk J."/>
            <person name="Arikit S."/>
            <person name="Mathioni S.M."/>
            <person name="Nakano M."/>
            <person name="Shan H."/>
            <person name="Telgmann-Rauber A."/>
            <person name="Kanno A."/>
            <person name="Yue Z."/>
            <person name="Chen H."/>
            <person name="Li W."/>
            <person name="Chen Y."/>
            <person name="Xu X."/>
            <person name="Zhang Y."/>
            <person name="Luo S."/>
            <person name="Chen H."/>
            <person name="Gao J."/>
            <person name="Mao Z."/>
            <person name="Pires J.C."/>
            <person name="Luo M."/>
            <person name="Kudrna D."/>
            <person name="Wing R.A."/>
            <person name="Meyers B.C."/>
            <person name="Yi K."/>
            <person name="Kong H."/>
            <person name="Lavrijsen P."/>
            <person name="Sunseri F."/>
            <person name="Falavigna A."/>
            <person name="Ye Y."/>
            <person name="Leebens-Mack J.H."/>
            <person name="Chen G."/>
        </authorList>
    </citation>
    <scope>NUCLEOTIDE SEQUENCE [LARGE SCALE GENOMIC DNA]</scope>
    <source>
        <strain evidence="4">cv. DH0086</strain>
    </source>
</reference>
<protein>
    <recommendedName>
        <fullName evidence="5">Hydroxyproline-rich glycoprotein family protein</fullName>
    </recommendedName>
</protein>
<proteinExistence type="predicted"/>
<dbReference type="Proteomes" id="UP000243459">
    <property type="component" value="Chromosome 6"/>
</dbReference>
<keyword evidence="1" id="KW-0175">Coiled coil</keyword>
<evidence type="ECO:0000313" key="4">
    <source>
        <dbReference type="Proteomes" id="UP000243459"/>
    </source>
</evidence>
<feature type="compositionally biased region" description="Basic residues" evidence="2">
    <location>
        <begin position="36"/>
        <end position="48"/>
    </location>
</feature>
<gene>
    <name evidence="3" type="ORF">A4U43_C06F3000</name>
</gene>
<dbReference type="InterPro" id="IPR040265">
    <property type="entry name" value="CHUP1/IPGA1-like"/>
</dbReference>
<feature type="compositionally biased region" description="Low complexity" evidence="2">
    <location>
        <begin position="1"/>
        <end position="11"/>
    </location>
</feature>
<evidence type="ECO:0000256" key="2">
    <source>
        <dbReference type="SAM" id="MobiDB-lite"/>
    </source>
</evidence>
<keyword evidence="4" id="KW-1185">Reference proteome</keyword>
<organism evidence="3 4">
    <name type="scientific">Asparagus officinalis</name>
    <name type="common">Garden asparagus</name>
    <dbReference type="NCBI Taxonomy" id="4686"/>
    <lineage>
        <taxon>Eukaryota</taxon>
        <taxon>Viridiplantae</taxon>
        <taxon>Streptophyta</taxon>
        <taxon>Embryophyta</taxon>
        <taxon>Tracheophyta</taxon>
        <taxon>Spermatophyta</taxon>
        <taxon>Magnoliopsida</taxon>
        <taxon>Liliopsida</taxon>
        <taxon>Asparagales</taxon>
        <taxon>Asparagaceae</taxon>
        <taxon>Asparagoideae</taxon>
        <taxon>Asparagus</taxon>
    </lineage>
</organism>
<dbReference type="EMBL" id="CM007386">
    <property type="protein sequence ID" value="ONK65985.1"/>
    <property type="molecule type" value="Genomic_DNA"/>
</dbReference>
<evidence type="ECO:0000256" key="1">
    <source>
        <dbReference type="ARBA" id="ARBA00023054"/>
    </source>
</evidence>
<evidence type="ECO:0000313" key="3">
    <source>
        <dbReference type="EMBL" id="ONK65985.1"/>
    </source>
</evidence>
<dbReference type="PANTHER" id="PTHR31342:SF16">
    <property type="entry name" value="TALIN_MIDDLE DOMAIN-CONTAINING PROTEIN"/>
    <property type="match status" value="1"/>
</dbReference>
<sequence length="320" mass="35501">MASAPPVKSGSGPPPPLPPGVARSGGPPPPPGMKALHSKKDTKLKRSKQMGNLYRLLKGKVEGSSLNGRTSHRKKTGSNSGGNSGQGMADALAEITKRSSYFQQIEEDVKNHSAAILELKSSIGSFRTKDMTDLTKFHKQVELHLEKLTDESQVLARFEEFPTKKLETIRMAVALYSKLEAIATTLKSWKVVSPVAQQLEKIESYFNKIKEEVDATDRNKDEESKRFKSHNIELDFSVLLRIKESMVDVSSNCIEVALKESKEAREAAKEVKSKSGSPSKMLWRAFQLAFRVYNFAGGQDERADRLTSELATEIETHPQI</sequence>
<dbReference type="PANTHER" id="PTHR31342">
    <property type="entry name" value="PROTEIN CHUP1, CHLOROPLASTIC"/>
    <property type="match status" value="1"/>
</dbReference>
<evidence type="ECO:0008006" key="5">
    <source>
        <dbReference type="Google" id="ProtNLM"/>
    </source>
</evidence>
<dbReference type="Gramene" id="ONK65985">
    <property type="protein sequence ID" value="ONK65985"/>
    <property type="gene ID" value="A4U43_C06F3000"/>
</dbReference>
<feature type="region of interest" description="Disordered" evidence="2">
    <location>
        <begin position="1"/>
        <end position="87"/>
    </location>
</feature>